<dbReference type="SUPFAM" id="SSF54211">
    <property type="entry name" value="Ribosomal protein S5 domain 2-like"/>
    <property type="match status" value="1"/>
</dbReference>
<dbReference type="PANTHER" id="PTHR43718:SF2">
    <property type="entry name" value="LON PROTEASE HOMOLOG, MITOCHONDRIAL"/>
    <property type="match status" value="1"/>
</dbReference>
<dbReference type="InterPro" id="IPR008269">
    <property type="entry name" value="Lon_proteolytic"/>
</dbReference>
<dbReference type="GO" id="GO:0004252">
    <property type="term" value="F:serine-type endopeptidase activity"/>
    <property type="evidence" value="ECO:0007669"/>
    <property type="project" value="UniProtKB-UniRule"/>
</dbReference>
<dbReference type="GO" id="GO:0005524">
    <property type="term" value="F:ATP binding"/>
    <property type="evidence" value="ECO:0007669"/>
    <property type="project" value="InterPro"/>
</dbReference>
<keyword evidence="2 3" id="KW-0720">Serine protease</keyword>
<dbReference type="InterPro" id="IPR008268">
    <property type="entry name" value="Peptidase_S16_AS"/>
</dbReference>
<dbReference type="Pfam" id="PF05362">
    <property type="entry name" value="Lon_C"/>
    <property type="match status" value="1"/>
</dbReference>
<dbReference type="GO" id="GO:0003697">
    <property type="term" value="F:single-stranded DNA binding"/>
    <property type="evidence" value="ECO:0007669"/>
    <property type="project" value="TreeGrafter"/>
</dbReference>
<name>A0A2P6NZ31_9EUKA</name>
<dbReference type="GO" id="GO:0004176">
    <property type="term" value="F:ATP-dependent peptidase activity"/>
    <property type="evidence" value="ECO:0007669"/>
    <property type="project" value="UniProtKB-UniRule"/>
</dbReference>
<evidence type="ECO:0000259" key="4">
    <source>
        <dbReference type="PROSITE" id="PS51786"/>
    </source>
</evidence>
<reference evidence="5 6" key="1">
    <citation type="journal article" date="2018" name="Genome Biol. Evol.">
        <title>Multiple Roots of Fruiting Body Formation in Amoebozoa.</title>
        <authorList>
            <person name="Hillmann F."/>
            <person name="Forbes G."/>
            <person name="Novohradska S."/>
            <person name="Ferling I."/>
            <person name="Riege K."/>
            <person name="Groth M."/>
            <person name="Westermann M."/>
            <person name="Marz M."/>
            <person name="Spaller T."/>
            <person name="Winckler T."/>
            <person name="Schaap P."/>
            <person name="Glockner G."/>
        </authorList>
    </citation>
    <scope>NUCLEOTIDE SEQUENCE [LARGE SCALE GENOMIC DNA]</scope>
    <source>
        <strain evidence="5 6">Jena</strain>
    </source>
</reference>
<dbReference type="OrthoDB" id="2411602at2759"/>
<proteinExistence type="inferred from homology"/>
<comment type="caution">
    <text evidence="5">The sequence shown here is derived from an EMBL/GenBank/DDBJ whole genome shotgun (WGS) entry which is preliminary data.</text>
</comment>
<dbReference type="GO" id="GO:0005759">
    <property type="term" value="C:mitochondrial matrix"/>
    <property type="evidence" value="ECO:0007669"/>
    <property type="project" value="TreeGrafter"/>
</dbReference>
<comment type="similarity">
    <text evidence="3">Belongs to the peptidase S16 family.</text>
</comment>
<dbReference type="GO" id="GO:0007005">
    <property type="term" value="P:mitochondrion organization"/>
    <property type="evidence" value="ECO:0007669"/>
    <property type="project" value="TreeGrafter"/>
</dbReference>
<keyword evidence="3" id="KW-0645">Protease</keyword>
<evidence type="ECO:0000256" key="2">
    <source>
        <dbReference type="ARBA" id="ARBA00022825"/>
    </source>
</evidence>
<dbReference type="EMBL" id="MDYQ01000005">
    <property type="protein sequence ID" value="PRP89216.1"/>
    <property type="molecule type" value="Genomic_DNA"/>
</dbReference>
<dbReference type="InterPro" id="IPR014721">
    <property type="entry name" value="Ribsml_uS5_D2-typ_fold_subgr"/>
</dbReference>
<dbReference type="STRING" id="1890364.A0A2P6NZ31"/>
<dbReference type="InterPro" id="IPR027065">
    <property type="entry name" value="Lon_Prtase"/>
</dbReference>
<dbReference type="GO" id="GO:0051131">
    <property type="term" value="P:chaperone-mediated protein complex assembly"/>
    <property type="evidence" value="ECO:0007669"/>
    <property type="project" value="TreeGrafter"/>
</dbReference>
<dbReference type="PROSITE" id="PS51786">
    <property type="entry name" value="LON_PROTEOLYTIC"/>
    <property type="match status" value="1"/>
</dbReference>
<protein>
    <recommendedName>
        <fullName evidence="4">Lon proteolytic domain-containing protein</fullName>
    </recommendedName>
</protein>
<evidence type="ECO:0000256" key="1">
    <source>
        <dbReference type="ARBA" id="ARBA00022801"/>
    </source>
</evidence>
<accession>A0A2P6NZ31</accession>
<dbReference type="PANTHER" id="PTHR43718">
    <property type="entry name" value="LON PROTEASE"/>
    <property type="match status" value="1"/>
</dbReference>
<dbReference type="InterPro" id="IPR020568">
    <property type="entry name" value="Ribosomal_Su5_D2-typ_SF"/>
</dbReference>
<feature type="domain" description="Lon proteolytic" evidence="4">
    <location>
        <begin position="1"/>
        <end position="168"/>
    </location>
</feature>
<evidence type="ECO:0000313" key="6">
    <source>
        <dbReference type="Proteomes" id="UP000241769"/>
    </source>
</evidence>
<feature type="non-terminal residue" evidence="5">
    <location>
        <position position="1"/>
    </location>
</feature>
<keyword evidence="1 3" id="KW-0378">Hydrolase</keyword>
<organism evidence="5 6">
    <name type="scientific">Planoprotostelium fungivorum</name>
    <dbReference type="NCBI Taxonomy" id="1890364"/>
    <lineage>
        <taxon>Eukaryota</taxon>
        <taxon>Amoebozoa</taxon>
        <taxon>Evosea</taxon>
        <taxon>Variosea</taxon>
        <taxon>Cavosteliida</taxon>
        <taxon>Cavosteliaceae</taxon>
        <taxon>Planoprotostelium</taxon>
    </lineage>
</organism>
<feature type="active site" evidence="3">
    <location>
        <position position="117"/>
    </location>
</feature>
<dbReference type="Proteomes" id="UP000241769">
    <property type="component" value="Unassembled WGS sequence"/>
</dbReference>
<feature type="active site" evidence="3">
    <location>
        <position position="74"/>
    </location>
</feature>
<dbReference type="InParanoid" id="A0A2P6NZ31"/>
<dbReference type="PROSITE" id="PS01046">
    <property type="entry name" value="LON_SER"/>
    <property type="match status" value="1"/>
</dbReference>
<evidence type="ECO:0000313" key="5">
    <source>
        <dbReference type="EMBL" id="PRP89216.1"/>
    </source>
</evidence>
<keyword evidence="6" id="KW-1185">Reference proteome</keyword>
<sequence length="250" mass="27547">GALLYIETANDRSAGKPGLRVTGQLGDVMKESSQLALTYAKSFIEDIQYGNRFFETASMHMHFPAGAIPKDGPSAGVTMVSSMISLALQRPLKPEVAMTGEITLTGKVLPIGGVKEKTIAARRGGIKTIIFPVDNKKDWDELEDYIKGNLKVHFADYYKDVFEVAFDPVDSRSGKVIEAQPTVPITPRKKRNQSPVQNRHAGLRAKVDQGLVCGYLFSVTQYLEVSKVLVLPCSDDSFILKFRCNCHSHI</sequence>
<gene>
    <name evidence="5" type="ORF">PROFUN_01936</name>
</gene>
<dbReference type="GO" id="GO:0006515">
    <property type="term" value="P:protein quality control for misfolded or incompletely synthesized proteins"/>
    <property type="evidence" value="ECO:0007669"/>
    <property type="project" value="TreeGrafter"/>
</dbReference>
<dbReference type="AlphaFoldDB" id="A0A2P6NZ31"/>
<dbReference type="Gene3D" id="3.30.230.10">
    <property type="match status" value="1"/>
</dbReference>
<evidence type="ECO:0000256" key="3">
    <source>
        <dbReference type="PROSITE-ProRule" id="PRU01122"/>
    </source>
</evidence>